<evidence type="ECO:0000313" key="2">
    <source>
        <dbReference type="Proteomes" id="UP000036176"/>
    </source>
</evidence>
<organism evidence="1 2">
    <name type="scientific">Mycolicibacterium chubuense</name>
    <name type="common">Mycobacterium chubuense</name>
    <dbReference type="NCBI Taxonomy" id="1800"/>
    <lineage>
        <taxon>Bacteria</taxon>
        <taxon>Bacillati</taxon>
        <taxon>Actinomycetota</taxon>
        <taxon>Actinomycetes</taxon>
        <taxon>Mycobacteriales</taxon>
        <taxon>Mycobacteriaceae</taxon>
        <taxon>Mycolicibacterium</taxon>
    </lineage>
</organism>
<dbReference type="PATRIC" id="fig|1800.3.peg.962"/>
<evidence type="ECO:0000313" key="1">
    <source>
        <dbReference type="EMBL" id="KMO84152.1"/>
    </source>
</evidence>
<protein>
    <recommendedName>
        <fullName evidence="3">Calcineurin-like phosphoesterase domain-containing protein</fullName>
    </recommendedName>
</protein>
<proteinExistence type="predicted"/>
<dbReference type="EMBL" id="JYNX01000019">
    <property type="protein sequence ID" value="KMO84152.1"/>
    <property type="molecule type" value="Genomic_DNA"/>
</dbReference>
<sequence length="40" mass="4282">MTDKRRSNGYDIIGDIHGCADQLEALLSAMGYHRSGNSGA</sequence>
<keyword evidence="2" id="KW-1185">Reference proteome</keyword>
<evidence type="ECO:0008006" key="3">
    <source>
        <dbReference type="Google" id="ProtNLM"/>
    </source>
</evidence>
<dbReference type="Proteomes" id="UP000036176">
    <property type="component" value="Unassembled WGS sequence"/>
</dbReference>
<gene>
    <name evidence="1" type="ORF">MCHUDSM44219_00958</name>
</gene>
<reference evidence="1 2" key="1">
    <citation type="journal article" date="2015" name="Genome Biol. Evol.">
        <title>Characterization of Three Mycobacterium spp. with Potential Use in Bioremediation by Genome Sequencing and Comparative Genomics.</title>
        <authorList>
            <person name="Das S."/>
            <person name="Pettersson B.M."/>
            <person name="Behra P.R."/>
            <person name="Ramesh M."/>
            <person name="Dasgupta S."/>
            <person name="Bhattacharya A."/>
            <person name="Kirsebom L.A."/>
        </authorList>
    </citation>
    <scope>NUCLEOTIDE SEQUENCE [LARGE SCALE GENOMIC DNA]</scope>
    <source>
        <strain evidence="1 2">DSM 44219</strain>
    </source>
</reference>
<dbReference type="Gene3D" id="3.60.21.10">
    <property type="match status" value="1"/>
</dbReference>
<dbReference type="RefSeq" id="WP_272818929.1">
    <property type="nucleotide sequence ID" value="NZ_JYNX01000019.1"/>
</dbReference>
<dbReference type="InterPro" id="IPR029052">
    <property type="entry name" value="Metallo-depent_PP-like"/>
</dbReference>
<comment type="caution">
    <text evidence="1">The sequence shown here is derived from an EMBL/GenBank/DDBJ whole genome shotgun (WGS) entry which is preliminary data.</text>
</comment>
<dbReference type="SUPFAM" id="SSF56300">
    <property type="entry name" value="Metallo-dependent phosphatases"/>
    <property type="match status" value="1"/>
</dbReference>
<accession>A0A0J6WQZ7</accession>
<name>A0A0J6WQZ7_MYCCU</name>
<dbReference type="AlphaFoldDB" id="A0A0J6WQZ7"/>